<dbReference type="SUPFAM" id="SSF46689">
    <property type="entry name" value="Homeodomain-like"/>
    <property type="match status" value="1"/>
</dbReference>
<dbReference type="RefSeq" id="WP_087254808.1">
    <property type="nucleotide sequence ID" value="NZ_CAJFOD010000083.1"/>
</dbReference>
<dbReference type="SUPFAM" id="SSF53697">
    <property type="entry name" value="SIS domain"/>
    <property type="match status" value="1"/>
</dbReference>
<feature type="domain" description="HTH rpiR-type" evidence="1">
    <location>
        <begin position="4"/>
        <end position="80"/>
    </location>
</feature>
<dbReference type="InterPro" id="IPR036388">
    <property type="entry name" value="WH-like_DNA-bd_sf"/>
</dbReference>
<dbReference type="InterPro" id="IPR009057">
    <property type="entry name" value="Homeodomain-like_sf"/>
</dbReference>
<dbReference type="GO" id="GO:0003677">
    <property type="term" value="F:DNA binding"/>
    <property type="evidence" value="ECO:0007669"/>
    <property type="project" value="InterPro"/>
</dbReference>
<reference evidence="4" key="1">
    <citation type="submission" date="2017-04" db="EMBL/GenBank/DDBJ databases">
        <title>Function of individual gut microbiota members based on whole genome sequencing of pure cultures obtained from chicken caecum.</title>
        <authorList>
            <person name="Medvecky M."/>
            <person name="Cejkova D."/>
            <person name="Polansky O."/>
            <person name="Karasova D."/>
            <person name="Kubasova T."/>
            <person name="Cizek A."/>
            <person name="Rychlik I."/>
        </authorList>
    </citation>
    <scope>NUCLEOTIDE SEQUENCE [LARGE SCALE GENOMIC DNA]</scope>
    <source>
        <strain evidence="4">An149</strain>
    </source>
</reference>
<dbReference type="PANTHER" id="PTHR30514">
    <property type="entry name" value="GLUCOKINASE"/>
    <property type="match status" value="1"/>
</dbReference>
<reference evidence="3" key="2">
    <citation type="journal article" date="2018" name="BMC Genomics">
        <title>Whole genome sequencing and function prediction of 133 gut anaerobes isolated from chicken caecum in pure cultures.</title>
        <authorList>
            <person name="Medvecky M."/>
            <person name="Cejkova D."/>
            <person name="Polansky O."/>
            <person name="Karasova D."/>
            <person name="Kubasova T."/>
            <person name="Cizek A."/>
            <person name="Rychlik I."/>
        </authorList>
    </citation>
    <scope>NUCLEOTIDE SEQUENCE</scope>
    <source>
        <strain evidence="3">An149</strain>
    </source>
</reference>
<dbReference type="PANTHER" id="PTHR30514:SF1">
    <property type="entry name" value="HTH-TYPE TRANSCRIPTIONAL REGULATOR HEXR-RELATED"/>
    <property type="match status" value="1"/>
</dbReference>
<proteinExistence type="predicted"/>
<dbReference type="InterPro" id="IPR046348">
    <property type="entry name" value="SIS_dom_sf"/>
</dbReference>
<comment type="caution">
    <text evidence="3">The sequence shown here is derived from an EMBL/GenBank/DDBJ whole genome shotgun (WGS) entry which is preliminary data.</text>
</comment>
<dbReference type="GO" id="GO:0097367">
    <property type="term" value="F:carbohydrate derivative binding"/>
    <property type="evidence" value="ECO:0007669"/>
    <property type="project" value="InterPro"/>
</dbReference>
<dbReference type="Gene3D" id="1.10.10.10">
    <property type="entry name" value="Winged helix-like DNA-binding domain superfamily/Winged helix DNA-binding domain"/>
    <property type="match status" value="1"/>
</dbReference>
<name>A0A1Y4EJF8_9FIRM</name>
<dbReference type="EMBL" id="NFLB01000002">
    <property type="protein sequence ID" value="OUQ06216.1"/>
    <property type="molecule type" value="Genomic_DNA"/>
</dbReference>
<dbReference type="Pfam" id="PF01418">
    <property type="entry name" value="HTH_6"/>
    <property type="match status" value="1"/>
</dbReference>
<dbReference type="GO" id="GO:1901135">
    <property type="term" value="P:carbohydrate derivative metabolic process"/>
    <property type="evidence" value="ECO:0007669"/>
    <property type="project" value="InterPro"/>
</dbReference>
<dbReference type="AlphaFoldDB" id="A0A1Y4EJF8"/>
<dbReference type="InterPro" id="IPR000281">
    <property type="entry name" value="HTH_RpiR"/>
</dbReference>
<protein>
    <submittedName>
        <fullName evidence="3">MurR/RpiR family transcriptional regulator</fullName>
    </submittedName>
</protein>
<dbReference type="Proteomes" id="UP000196258">
    <property type="component" value="Unassembled WGS sequence"/>
</dbReference>
<dbReference type="Proteomes" id="UP000749320">
    <property type="component" value="Unassembled WGS sequence"/>
</dbReference>
<evidence type="ECO:0000313" key="4">
    <source>
        <dbReference type="Proteomes" id="UP000196258"/>
    </source>
</evidence>
<reference evidence="2" key="4">
    <citation type="submission" date="2021-09" db="EMBL/GenBank/DDBJ databases">
        <authorList>
            <person name="Gilroy R."/>
        </authorList>
    </citation>
    <scope>NUCLEOTIDE SEQUENCE</scope>
    <source>
        <strain evidence="2">CHK193-16274</strain>
    </source>
</reference>
<evidence type="ECO:0000313" key="2">
    <source>
        <dbReference type="EMBL" id="HJF39296.1"/>
    </source>
</evidence>
<reference evidence="2" key="3">
    <citation type="journal article" date="2021" name="PeerJ">
        <title>Extensive microbial diversity within the chicken gut microbiome revealed by metagenomics and culture.</title>
        <authorList>
            <person name="Gilroy R."/>
            <person name="Ravi A."/>
            <person name="Getino M."/>
            <person name="Pursley I."/>
            <person name="Horton D.L."/>
            <person name="Alikhan N.F."/>
            <person name="Baker D."/>
            <person name="Gharbi K."/>
            <person name="Hall N."/>
            <person name="Watson M."/>
            <person name="Adriaenssens E.M."/>
            <person name="Foster-Nyarko E."/>
            <person name="Jarju S."/>
            <person name="Secka A."/>
            <person name="Antonio M."/>
            <person name="Oren A."/>
            <person name="Chaudhuri R.R."/>
            <person name="La Ragione R."/>
            <person name="Hildebrand F."/>
            <person name="Pallen M.J."/>
        </authorList>
    </citation>
    <scope>NUCLEOTIDE SEQUENCE</scope>
    <source>
        <strain evidence="2">CHK193-16274</strain>
    </source>
</reference>
<dbReference type="InterPro" id="IPR047640">
    <property type="entry name" value="RpiR-like"/>
</dbReference>
<evidence type="ECO:0000313" key="3">
    <source>
        <dbReference type="EMBL" id="OUQ06216.1"/>
    </source>
</evidence>
<dbReference type="Gene3D" id="3.40.50.10490">
    <property type="entry name" value="Glucose-6-phosphate isomerase like protein, domain 1"/>
    <property type="match status" value="1"/>
</dbReference>
<dbReference type="GO" id="GO:0003700">
    <property type="term" value="F:DNA-binding transcription factor activity"/>
    <property type="evidence" value="ECO:0007669"/>
    <property type="project" value="InterPro"/>
</dbReference>
<organism evidence="3 4">
    <name type="scientific">Thomasclavelia spiroformis</name>
    <dbReference type="NCBI Taxonomy" id="29348"/>
    <lineage>
        <taxon>Bacteria</taxon>
        <taxon>Bacillati</taxon>
        <taxon>Bacillota</taxon>
        <taxon>Erysipelotrichia</taxon>
        <taxon>Erysipelotrichales</taxon>
        <taxon>Coprobacillaceae</taxon>
        <taxon>Thomasclavelia</taxon>
    </lineage>
</organism>
<accession>A0A1Y4EJF8</accession>
<dbReference type="PROSITE" id="PS51071">
    <property type="entry name" value="HTH_RPIR"/>
    <property type="match status" value="1"/>
</dbReference>
<evidence type="ECO:0000259" key="1">
    <source>
        <dbReference type="PROSITE" id="PS51071"/>
    </source>
</evidence>
<dbReference type="EMBL" id="DYWV01000005">
    <property type="protein sequence ID" value="HJF39296.1"/>
    <property type="molecule type" value="Genomic_DNA"/>
</dbReference>
<gene>
    <name evidence="3" type="ORF">B5E91_02800</name>
    <name evidence="2" type="ORF">K8V91_00095</name>
</gene>
<sequence length="253" mass="30043">MKSLFDQLVIYLDTANEIDTNYNIAWYVVRNFSKITKMTINELADNCYVSPATISRFCKSLGYENYLHFKQACTLDKVFDNYNMDLTNMRYKPKECTKNYLKNICDEISKLSSVLEWDIIDEVLQVIHNSKKIVFFQNHFLHFVSLYFQIDLLSLGKLVYAPVEYKRQLECAKSLNENSVAIVINDGEYIRNNFRIIQYLKKSKCKTVLLTNKQDTKISMNYTIKLKSNMSRYTLLAIIELMIYRYRSLYYLY</sequence>